<dbReference type="Gene3D" id="3.10.100.10">
    <property type="entry name" value="Mannose-Binding Protein A, subunit A"/>
    <property type="match status" value="1"/>
</dbReference>
<dbReference type="OrthoDB" id="283575at2759"/>
<evidence type="ECO:0000256" key="4">
    <source>
        <dbReference type="ARBA" id="ARBA00023180"/>
    </source>
</evidence>
<sequence>MWALLLLIGAVNALPASVERYLGNVDATDFYKVRVTGNMTSTNVKAACENAGMRIPCYYTGYDRSAQCTTYWSSECVKIDGSDVSCRTLAVLSQSICGTSQAHDCRLLDDIFVYHPNWQDDDSAWGVDHETSHWGMQGANYTDKYALCAVQQKYLTTWDGWIFYKVRVAGYLSNSLVKLTCEHAGMSHPCWYTGHGSCTTSTYWNTNYCIRFDHAGVECETTEVLSYNLCGTTDAKSCLPLDDTFLYVPGSSSCYGINYGDGSEGSNQLSASGIYDKYALCAAAQCHSSPCVHGECVQYPSNAVCWCDDGWTGVHCETLIDSCESSPCKSGGTCQDEENGYSCICPPKMTGPNCEEVIGSCESSPCMSGGTCQDKEDGYSCACSLYTVGQDCETVFYHDKCYWFSNDSLPNKEASGSCGNMEGHLANVGETAEQQLLASSMNPGRLASFWIANRISPFSCGIEEGSTLSATSWMYKSRAAYLDDICVLLDSSVGYLGTYQSCQEQHQYVCESTAQPCQPNVCQNGGNCFSCFDNSTVFCICPQGYTGTFCETVNLCDPNPCPFDWTCENHDGGIYCAVPTSMKSALSGFCTESSCGPGGTCVEDGPAGYFCISG</sequence>
<evidence type="ECO:0000259" key="6">
    <source>
        <dbReference type="PROSITE" id="PS50026"/>
    </source>
</evidence>
<dbReference type="SUPFAM" id="SSF56436">
    <property type="entry name" value="C-type lectin-like"/>
    <property type="match status" value="1"/>
</dbReference>
<dbReference type="PROSITE" id="PS01186">
    <property type="entry name" value="EGF_2"/>
    <property type="match status" value="2"/>
</dbReference>
<dbReference type="PROSITE" id="PS50026">
    <property type="entry name" value="EGF_3"/>
    <property type="match status" value="4"/>
</dbReference>
<dbReference type="GO" id="GO:0007219">
    <property type="term" value="P:Notch signaling pathway"/>
    <property type="evidence" value="ECO:0007669"/>
    <property type="project" value="TreeGrafter"/>
</dbReference>
<keyword evidence="3 5" id="KW-1015">Disulfide bond</keyword>
<dbReference type="InterPro" id="IPR001304">
    <property type="entry name" value="C-type_lectin-like"/>
</dbReference>
<evidence type="ECO:0000256" key="3">
    <source>
        <dbReference type="ARBA" id="ARBA00023157"/>
    </source>
</evidence>
<dbReference type="SUPFAM" id="SSF57196">
    <property type="entry name" value="EGF/Laminin"/>
    <property type="match status" value="4"/>
</dbReference>
<protein>
    <submittedName>
        <fullName evidence="8">JAG1 protein</fullName>
    </submittedName>
</protein>
<dbReference type="CDD" id="cd00037">
    <property type="entry name" value="CLECT"/>
    <property type="match status" value="1"/>
</dbReference>
<feature type="disulfide bond" evidence="5">
    <location>
        <begin position="522"/>
        <end position="539"/>
    </location>
</feature>
<evidence type="ECO:0000313" key="9">
    <source>
        <dbReference type="Proteomes" id="UP000838412"/>
    </source>
</evidence>
<keyword evidence="9" id="KW-1185">Reference proteome</keyword>
<accession>A0A8K0EME4</accession>
<dbReference type="SMART" id="SM00034">
    <property type="entry name" value="CLECT"/>
    <property type="match status" value="1"/>
</dbReference>
<evidence type="ECO:0000256" key="1">
    <source>
        <dbReference type="ARBA" id="ARBA00022536"/>
    </source>
</evidence>
<dbReference type="InterPro" id="IPR016186">
    <property type="entry name" value="C-type_lectin-like/link_sf"/>
</dbReference>
<keyword evidence="1 5" id="KW-0245">EGF-like domain</keyword>
<organism evidence="8 9">
    <name type="scientific">Branchiostoma lanceolatum</name>
    <name type="common">Common lancelet</name>
    <name type="synonym">Amphioxus lanceolatum</name>
    <dbReference type="NCBI Taxonomy" id="7740"/>
    <lineage>
        <taxon>Eukaryota</taxon>
        <taxon>Metazoa</taxon>
        <taxon>Chordata</taxon>
        <taxon>Cephalochordata</taxon>
        <taxon>Leptocardii</taxon>
        <taxon>Amphioxiformes</taxon>
        <taxon>Branchiostomatidae</taxon>
        <taxon>Branchiostoma</taxon>
    </lineage>
</organism>
<feature type="disulfide bond" evidence="5">
    <location>
        <begin position="286"/>
        <end position="296"/>
    </location>
</feature>
<evidence type="ECO:0000256" key="2">
    <source>
        <dbReference type="ARBA" id="ARBA00022737"/>
    </source>
</evidence>
<dbReference type="PROSITE" id="PS00010">
    <property type="entry name" value="ASX_HYDROXYL"/>
    <property type="match status" value="2"/>
</dbReference>
<dbReference type="PROSITE" id="PS00022">
    <property type="entry name" value="EGF_1"/>
    <property type="match status" value="4"/>
</dbReference>
<name>A0A8K0EME4_BRALA</name>
<keyword evidence="4" id="KW-0325">Glycoprotein</keyword>
<evidence type="ECO:0000313" key="8">
    <source>
        <dbReference type="EMBL" id="CAH1257313.1"/>
    </source>
</evidence>
<feature type="disulfide bond" evidence="5">
    <location>
        <begin position="307"/>
        <end position="316"/>
    </location>
</feature>
<reference evidence="8" key="1">
    <citation type="submission" date="2022-01" db="EMBL/GenBank/DDBJ databases">
        <authorList>
            <person name="Braso-Vives M."/>
        </authorList>
    </citation>
    <scope>NUCLEOTIDE SEQUENCE</scope>
</reference>
<dbReference type="InterPro" id="IPR000152">
    <property type="entry name" value="EGF-type_Asp/Asn_hydroxyl_site"/>
</dbReference>
<dbReference type="GO" id="GO:0005112">
    <property type="term" value="F:Notch binding"/>
    <property type="evidence" value="ECO:0007669"/>
    <property type="project" value="TreeGrafter"/>
</dbReference>
<dbReference type="SMART" id="SM00181">
    <property type="entry name" value="EGF"/>
    <property type="match status" value="4"/>
</dbReference>
<dbReference type="PROSITE" id="PS50041">
    <property type="entry name" value="C_TYPE_LECTIN_2"/>
    <property type="match status" value="1"/>
</dbReference>
<feature type="domain" description="EGF-like" evidence="6">
    <location>
        <begin position="319"/>
        <end position="355"/>
    </location>
</feature>
<proteinExistence type="predicted"/>
<dbReference type="Pfam" id="PF00008">
    <property type="entry name" value="EGF"/>
    <property type="match status" value="2"/>
</dbReference>
<dbReference type="EMBL" id="OV696688">
    <property type="protein sequence ID" value="CAH1257313.1"/>
    <property type="molecule type" value="Genomic_DNA"/>
</dbReference>
<feature type="disulfide bond" evidence="5">
    <location>
        <begin position="345"/>
        <end position="354"/>
    </location>
</feature>
<feature type="domain" description="EGF-like" evidence="6">
    <location>
        <begin position="513"/>
        <end position="551"/>
    </location>
</feature>
<gene>
    <name evidence="8" type="primary">JAG1</name>
    <name evidence="8" type="ORF">BLAG_LOCUS15288</name>
</gene>
<dbReference type="AlphaFoldDB" id="A0A8K0EME4"/>
<dbReference type="Proteomes" id="UP000838412">
    <property type="component" value="Chromosome 3"/>
</dbReference>
<feature type="disulfide bond" evidence="5">
    <location>
        <begin position="541"/>
        <end position="550"/>
    </location>
</feature>
<dbReference type="PANTHER" id="PTHR12916:SF9">
    <property type="entry name" value="NEUROGENIC LOCUS NOTCH HOMOLOG PROTEIN 1-RELATED"/>
    <property type="match status" value="1"/>
</dbReference>
<dbReference type="InterPro" id="IPR000742">
    <property type="entry name" value="EGF"/>
</dbReference>
<keyword evidence="2" id="KW-0677">Repeat</keyword>
<comment type="caution">
    <text evidence="5">Lacks conserved residue(s) required for the propagation of feature annotation.</text>
</comment>
<dbReference type="Gene3D" id="2.10.25.10">
    <property type="entry name" value="Laminin"/>
    <property type="match status" value="4"/>
</dbReference>
<feature type="domain" description="EGF-like" evidence="6">
    <location>
        <begin position="282"/>
        <end position="317"/>
    </location>
</feature>
<feature type="domain" description="EGF-like" evidence="6">
    <location>
        <begin position="357"/>
        <end position="393"/>
    </location>
</feature>
<dbReference type="InterPro" id="IPR001881">
    <property type="entry name" value="EGF-like_Ca-bd_dom"/>
</dbReference>
<dbReference type="GO" id="GO:0005509">
    <property type="term" value="F:calcium ion binding"/>
    <property type="evidence" value="ECO:0007669"/>
    <property type="project" value="InterPro"/>
</dbReference>
<dbReference type="CDD" id="cd00054">
    <property type="entry name" value="EGF_CA"/>
    <property type="match status" value="2"/>
</dbReference>
<evidence type="ECO:0000256" key="5">
    <source>
        <dbReference type="PROSITE-ProRule" id="PRU00076"/>
    </source>
</evidence>
<dbReference type="FunFam" id="2.10.25.10:FF:000712">
    <property type="entry name" value="Uncharacterized protein"/>
    <property type="match status" value="1"/>
</dbReference>
<dbReference type="PANTHER" id="PTHR12916">
    <property type="entry name" value="CYTOCHROME C OXIDASE POLYPEPTIDE VIC-2"/>
    <property type="match status" value="1"/>
</dbReference>
<dbReference type="SMART" id="SM00179">
    <property type="entry name" value="EGF_CA"/>
    <property type="match status" value="3"/>
</dbReference>
<feature type="disulfide bond" evidence="5">
    <location>
        <begin position="383"/>
        <end position="392"/>
    </location>
</feature>
<feature type="domain" description="C-type lectin" evidence="7">
    <location>
        <begin position="397"/>
        <end position="511"/>
    </location>
</feature>
<dbReference type="FunFam" id="2.10.25.10:FF:000117">
    <property type="entry name" value="Delta-like protein"/>
    <property type="match status" value="1"/>
</dbReference>
<dbReference type="InterPro" id="IPR016187">
    <property type="entry name" value="CTDL_fold"/>
</dbReference>
<evidence type="ECO:0000259" key="7">
    <source>
        <dbReference type="PROSITE" id="PS50041"/>
    </source>
</evidence>